<evidence type="ECO:0000256" key="3">
    <source>
        <dbReference type="ARBA" id="ARBA00022763"/>
    </source>
</evidence>
<evidence type="ECO:0000313" key="7">
    <source>
        <dbReference type="EMBL" id="MBP2318692.1"/>
    </source>
</evidence>
<dbReference type="InterPro" id="IPR004603">
    <property type="entry name" value="DNA_mismatch_endonuc_vsr"/>
</dbReference>
<dbReference type="CDD" id="cd00221">
    <property type="entry name" value="Vsr"/>
    <property type="match status" value="1"/>
</dbReference>
<proteinExistence type="inferred from homology"/>
<keyword evidence="5" id="KW-0234">DNA repair</keyword>
<dbReference type="GO" id="GO:0004519">
    <property type="term" value="F:endonuclease activity"/>
    <property type="evidence" value="ECO:0007669"/>
    <property type="project" value="UniProtKB-KW"/>
</dbReference>
<dbReference type="Gene3D" id="3.40.960.10">
    <property type="entry name" value="VSR Endonuclease"/>
    <property type="match status" value="1"/>
</dbReference>
<keyword evidence="8" id="KW-1185">Reference proteome</keyword>
<evidence type="ECO:0000256" key="5">
    <source>
        <dbReference type="ARBA" id="ARBA00023204"/>
    </source>
</evidence>
<keyword evidence="1" id="KW-0540">Nuclease</keyword>
<dbReference type="GO" id="GO:0016787">
    <property type="term" value="F:hydrolase activity"/>
    <property type="evidence" value="ECO:0007669"/>
    <property type="project" value="UniProtKB-KW"/>
</dbReference>
<protein>
    <submittedName>
        <fullName evidence="7">DNA mismatch endonuclease (Patch repair protein)</fullName>
        <ecNumber evidence="7">3.1.-.-</ecNumber>
    </submittedName>
</protein>
<dbReference type="InterPro" id="IPR011335">
    <property type="entry name" value="Restrct_endonuc-II-like"/>
</dbReference>
<dbReference type="NCBIfam" id="TIGR00632">
    <property type="entry name" value="vsr"/>
    <property type="match status" value="1"/>
</dbReference>
<comment type="similarity">
    <text evidence="6">Belongs to the Vsr family.</text>
</comment>
<organism evidence="7 8">
    <name type="scientific">Nesterenkonia lacusekhoensis</name>
    <dbReference type="NCBI Taxonomy" id="150832"/>
    <lineage>
        <taxon>Bacteria</taxon>
        <taxon>Bacillati</taxon>
        <taxon>Actinomycetota</taxon>
        <taxon>Actinomycetes</taxon>
        <taxon>Micrococcales</taxon>
        <taxon>Micrococcaceae</taxon>
        <taxon>Nesterenkonia</taxon>
    </lineage>
</organism>
<dbReference type="RefSeq" id="WP_245324186.1">
    <property type="nucleotide sequence ID" value="NZ_JAGINX010000001.1"/>
</dbReference>
<dbReference type="EMBL" id="JAGINX010000001">
    <property type="protein sequence ID" value="MBP2318692.1"/>
    <property type="molecule type" value="Genomic_DNA"/>
</dbReference>
<evidence type="ECO:0000256" key="2">
    <source>
        <dbReference type="ARBA" id="ARBA00022759"/>
    </source>
</evidence>
<evidence type="ECO:0000256" key="4">
    <source>
        <dbReference type="ARBA" id="ARBA00022801"/>
    </source>
</evidence>
<dbReference type="Proteomes" id="UP001519331">
    <property type="component" value="Unassembled WGS sequence"/>
</dbReference>
<evidence type="ECO:0000256" key="6">
    <source>
        <dbReference type="ARBA" id="ARBA00029466"/>
    </source>
</evidence>
<gene>
    <name evidence="7" type="ORF">JOF45_001711</name>
</gene>
<dbReference type="SUPFAM" id="SSF52980">
    <property type="entry name" value="Restriction endonuclease-like"/>
    <property type="match status" value="1"/>
</dbReference>
<reference evidence="7 8" key="1">
    <citation type="submission" date="2021-03" db="EMBL/GenBank/DDBJ databases">
        <title>Sequencing the genomes of 1000 actinobacteria strains.</title>
        <authorList>
            <person name="Klenk H.-P."/>
        </authorList>
    </citation>
    <scope>NUCLEOTIDE SEQUENCE [LARGE SCALE GENOMIC DNA]</scope>
    <source>
        <strain evidence="7 8">DSM 12544</strain>
    </source>
</reference>
<accession>A0ABS4T2L6</accession>
<keyword evidence="2 7" id="KW-0255">Endonuclease</keyword>
<comment type="caution">
    <text evidence="7">The sequence shown here is derived from an EMBL/GenBank/DDBJ whole genome shotgun (WGS) entry which is preliminary data.</text>
</comment>
<keyword evidence="4 7" id="KW-0378">Hydrolase</keyword>
<evidence type="ECO:0000313" key="8">
    <source>
        <dbReference type="Proteomes" id="UP001519331"/>
    </source>
</evidence>
<sequence length="145" mass="16779">MEGSAGDRSSWASSVHARLSMQANRGRDTRPELLVRAALHARGWRYRVNHRPLTADRRRTVDIAFTRKRLAVLIDGCFWHRCPEHFVMPKTNLSYWEEKIAGNVRRDAESNALLEGDGWTVLRFWEHQDPATVVEEIEASLRKLS</sequence>
<keyword evidence="3" id="KW-0227">DNA damage</keyword>
<name>A0ABS4T2L6_9MICC</name>
<dbReference type="EC" id="3.1.-.-" evidence="7"/>
<dbReference type="Pfam" id="PF03852">
    <property type="entry name" value="Vsr"/>
    <property type="match status" value="1"/>
</dbReference>
<evidence type="ECO:0000256" key="1">
    <source>
        <dbReference type="ARBA" id="ARBA00022722"/>
    </source>
</evidence>